<dbReference type="AlphaFoldDB" id="A0A6J8DL79"/>
<dbReference type="InterPro" id="IPR039727">
    <property type="entry name" value="SE/Ars2"/>
</dbReference>
<feature type="domain" description="SERRATE/Ars2 N-terminal" evidence="2">
    <location>
        <begin position="173"/>
        <end position="281"/>
    </location>
</feature>
<gene>
    <name evidence="3" type="ORF">MCOR_42064</name>
</gene>
<evidence type="ECO:0000259" key="2">
    <source>
        <dbReference type="Pfam" id="PF12066"/>
    </source>
</evidence>
<name>A0A6J8DL79_MYTCO</name>
<feature type="compositionally biased region" description="Low complexity" evidence="1">
    <location>
        <begin position="126"/>
        <end position="137"/>
    </location>
</feature>
<feature type="compositionally biased region" description="Acidic residues" evidence="1">
    <location>
        <begin position="384"/>
        <end position="399"/>
    </location>
</feature>
<feature type="region of interest" description="Disordered" evidence="1">
    <location>
        <begin position="54"/>
        <end position="160"/>
    </location>
</feature>
<accession>A0A6J8DL79</accession>
<dbReference type="Pfam" id="PF12066">
    <property type="entry name" value="SERRATE_Ars2_N"/>
    <property type="match status" value="1"/>
</dbReference>
<keyword evidence="4" id="KW-1185">Reference proteome</keyword>
<protein>
    <submittedName>
        <fullName evidence="3">Serrate RNA effector molecule homolog,Serrate RNA effector molecule homolog B,Serrate RNA effector molecule homolog A</fullName>
    </submittedName>
</protein>
<dbReference type="PANTHER" id="PTHR13165">
    <property type="entry name" value="ARSENITE-RESISTANCE PROTEIN 2"/>
    <property type="match status" value="1"/>
</dbReference>
<sequence>MFTKKISHPDFIAIPYYFYNYCVHNKAARLILGKMADSDDEYDRRKGRDKFRRERNDYERRDDRRRDPRAWEHDRSNRSSWGGSRDRRDPYREYDTHRRDRAYSPPRRDMSPPHAKRMRRDTWDEGSGYPGYSYNGPPSGGASGNGPPMPDPDGHPGQNREEMLTQPAMMTFKAFLQSLPDNISDQDAIKKFNEYKADFKKQQINEFFLAHKEEEWFKTKYHPEECAKRKEEVRKALRKRCEVFMEFLESGRVATVACDIERNEELVKLLDAVVIKLEGGSDFDLSVLDQPEPEEQGSRSRNNSESVSLDQSPDEKKKRKREEAEKKPDEPLKLPITAEQKELMKKAQEFSKQQQAKNGSQDGKKTKKKKRNRDKTEYSYESGSDSESESCSDTDSEPD</sequence>
<dbReference type="InterPro" id="IPR021933">
    <property type="entry name" value="SERRATE/Ars2_N"/>
</dbReference>
<feature type="compositionally biased region" description="Basic and acidic residues" evidence="1">
    <location>
        <begin position="339"/>
        <end position="349"/>
    </location>
</feature>
<dbReference type="EMBL" id="CACVKT020007591">
    <property type="protein sequence ID" value="CAC5408695.1"/>
    <property type="molecule type" value="Genomic_DNA"/>
</dbReference>
<dbReference type="OrthoDB" id="342064at2759"/>
<organism evidence="3 4">
    <name type="scientific">Mytilus coruscus</name>
    <name type="common">Sea mussel</name>
    <dbReference type="NCBI Taxonomy" id="42192"/>
    <lineage>
        <taxon>Eukaryota</taxon>
        <taxon>Metazoa</taxon>
        <taxon>Spiralia</taxon>
        <taxon>Lophotrochozoa</taxon>
        <taxon>Mollusca</taxon>
        <taxon>Bivalvia</taxon>
        <taxon>Autobranchia</taxon>
        <taxon>Pteriomorphia</taxon>
        <taxon>Mytilida</taxon>
        <taxon>Mytiloidea</taxon>
        <taxon>Mytilidae</taxon>
        <taxon>Mytilinae</taxon>
        <taxon>Mytilus</taxon>
    </lineage>
</organism>
<dbReference type="PANTHER" id="PTHR13165:SF0">
    <property type="entry name" value="SERRATE RNA EFFECTOR MOLECULE HOMOLOG"/>
    <property type="match status" value="1"/>
</dbReference>
<reference evidence="3 4" key="1">
    <citation type="submission" date="2020-06" db="EMBL/GenBank/DDBJ databases">
        <authorList>
            <person name="Li R."/>
            <person name="Bekaert M."/>
        </authorList>
    </citation>
    <scope>NUCLEOTIDE SEQUENCE [LARGE SCALE GENOMIC DNA]</scope>
    <source>
        <strain evidence="4">wild</strain>
    </source>
</reference>
<feature type="compositionally biased region" description="Basic and acidic residues" evidence="1">
    <location>
        <begin position="84"/>
        <end position="111"/>
    </location>
</feature>
<dbReference type="Proteomes" id="UP000507470">
    <property type="component" value="Unassembled WGS sequence"/>
</dbReference>
<dbReference type="GO" id="GO:0031053">
    <property type="term" value="P:primary miRNA processing"/>
    <property type="evidence" value="ECO:0007669"/>
    <property type="project" value="TreeGrafter"/>
</dbReference>
<proteinExistence type="predicted"/>
<evidence type="ECO:0000313" key="3">
    <source>
        <dbReference type="EMBL" id="CAC5408695.1"/>
    </source>
</evidence>
<feature type="compositionally biased region" description="Basic and acidic residues" evidence="1">
    <location>
        <begin position="313"/>
        <end position="332"/>
    </location>
</feature>
<feature type="compositionally biased region" description="Basic and acidic residues" evidence="1">
    <location>
        <begin position="54"/>
        <end position="77"/>
    </location>
</feature>
<feature type="compositionally biased region" description="Polar residues" evidence="1">
    <location>
        <begin position="299"/>
        <end position="311"/>
    </location>
</feature>
<feature type="region of interest" description="Disordered" evidence="1">
    <location>
        <begin position="285"/>
        <end position="399"/>
    </location>
</feature>
<evidence type="ECO:0000256" key="1">
    <source>
        <dbReference type="SAM" id="MobiDB-lite"/>
    </source>
</evidence>
<dbReference type="GO" id="GO:0016604">
    <property type="term" value="C:nuclear body"/>
    <property type="evidence" value="ECO:0007669"/>
    <property type="project" value="TreeGrafter"/>
</dbReference>
<evidence type="ECO:0000313" key="4">
    <source>
        <dbReference type="Proteomes" id="UP000507470"/>
    </source>
</evidence>